<dbReference type="AlphaFoldDB" id="A0A1Y1L9Z2"/>
<feature type="compositionally biased region" description="Acidic residues" evidence="4">
    <location>
        <begin position="654"/>
        <end position="678"/>
    </location>
</feature>
<dbReference type="GO" id="GO:0003723">
    <property type="term" value="F:RNA binding"/>
    <property type="evidence" value="ECO:0007669"/>
    <property type="project" value="TreeGrafter"/>
</dbReference>
<dbReference type="InterPro" id="IPR007015">
    <property type="entry name" value="DNA_pol_V/MYBBP1A"/>
</dbReference>
<proteinExistence type="inferred from homology"/>
<dbReference type="InterPro" id="IPR016024">
    <property type="entry name" value="ARM-type_fold"/>
</dbReference>
<evidence type="ECO:0000313" key="5">
    <source>
        <dbReference type="EMBL" id="JAV70479.1"/>
    </source>
</evidence>
<dbReference type="PANTHER" id="PTHR13213:SF2">
    <property type="entry name" value="MYB-BINDING PROTEIN 1A"/>
    <property type="match status" value="1"/>
</dbReference>
<dbReference type="EMBL" id="GEZM01061447">
    <property type="protein sequence ID" value="JAV70479.1"/>
    <property type="molecule type" value="Transcribed_RNA"/>
</dbReference>
<feature type="region of interest" description="Disordered" evidence="4">
    <location>
        <begin position="1100"/>
        <end position="1149"/>
    </location>
</feature>
<organism evidence="5">
    <name type="scientific">Photinus pyralis</name>
    <name type="common">Common eastern firefly</name>
    <name type="synonym">Lampyris pyralis</name>
    <dbReference type="NCBI Taxonomy" id="7054"/>
    <lineage>
        <taxon>Eukaryota</taxon>
        <taxon>Metazoa</taxon>
        <taxon>Ecdysozoa</taxon>
        <taxon>Arthropoda</taxon>
        <taxon>Hexapoda</taxon>
        <taxon>Insecta</taxon>
        <taxon>Pterygota</taxon>
        <taxon>Neoptera</taxon>
        <taxon>Endopterygota</taxon>
        <taxon>Coleoptera</taxon>
        <taxon>Polyphaga</taxon>
        <taxon>Elateriformia</taxon>
        <taxon>Elateroidea</taxon>
        <taxon>Lampyridae</taxon>
        <taxon>Lampyrinae</taxon>
        <taxon>Photinus</taxon>
    </lineage>
</organism>
<dbReference type="GO" id="GO:0005730">
    <property type="term" value="C:nucleolus"/>
    <property type="evidence" value="ECO:0007669"/>
    <property type="project" value="InterPro"/>
</dbReference>
<name>A0A1Y1L9Z2_PHOPY</name>
<dbReference type="GO" id="GO:0003714">
    <property type="term" value="F:transcription corepressor activity"/>
    <property type="evidence" value="ECO:0007669"/>
    <property type="project" value="TreeGrafter"/>
</dbReference>
<evidence type="ECO:0000256" key="3">
    <source>
        <dbReference type="ARBA" id="ARBA00023242"/>
    </source>
</evidence>
<dbReference type="PANTHER" id="PTHR13213">
    <property type="entry name" value="MYB-BINDING PROTEIN 1A FAMILY MEMBER"/>
    <property type="match status" value="1"/>
</dbReference>
<evidence type="ECO:0000256" key="4">
    <source>
        <dbReference type="SAM" id="MobiDB-lite"/>
    </source>
</evidence>
<accession>A0A1Y1L9Z2</accession>
<reference evidence="5" key="1">
    <citation type="journal article" date="2016" name="Sci. Rep.">
        <title>Molecular characterization of firefly nuptial gifts: a multi-omics approach sheds light on postcopulatory sexual selection.</title>
        <authorList>
            <person name="Al-Wathiqui N."/>
            <person name="Fallon T.R."/>
            <person name="South A."/>
            <person name="Weng J.K."/>
            <person name="Lewis S.M."/>
        </authorList>
    </citation>
    <scope>NUCLEOTIDE SEQUENCE</scope>
</reference>
<dbReference type="SUPFAM" id="SSF48371">
    <property type="entry name" value="ARM repeat"/>
    <property type="match status" value="1"/>
</dbReference>
<feature type="region of interest" description="Disordered" evidence="4">
    <location>
        <begin position="644"/>
        <end position="679"/>
    </location>
</feature>
<evidence type="ECO:0000256" key="1">
    <source>
        <dbReference type="ARBA" id="ARBA00004123"/>
    </source>
</evidence>
<sequence>MAVEEHAGAETVTRKLRKSVLDHFTHISNENEAKRIKNGSLLLQYLYKSSRDKDTAEIKYALKRIIRGLGGSKASSRAGFYSTLVGLLRLFPHLSLREVLECVRQNLQTEGGSSKSEAAEIYTGQILACGALIRSNRIFDGSKEECDHALRMLVNAGRSRSYLSLASVKFLSELITTSDEGQFGQFWYLISQEVVKPWSGQTHDTLYLLLLTRRHFPAVLKGAILQKAIGTTEILCEANLEAICYIVLNPPSTSALKHYLYPLLGEELASTGNDVNFVAELDRQLDRFNRLKLMAASHLIRALLSHCQDPAKIPALLSDKFVRQLLQHYRTNRANTKDDEFQNEIATLFDALCRSLQREGVEVKTKLKVIKKLIFYPGSFMFEHLTKSKNVQKIVRVLDKESVKKLGGLYRDVLVMKKEKVIGEDRTEAWLNSERIYAAQLLTKLLGHPAVQSETGWKVKKFQLLMDVAILNKHTNVGIELAGNVKETFFRALDLLKSNKLDEVVSVLGELLGYLQTELESLRNPLEEDELVQFGKVHEVIGKKVKNECALVFRVLFLHMGLQLFNEKELAVSSLNELFMCYERVSHKQKDADDPDWIDVVVDLFLNLLSHNSLLLRNIVGSVFPYLCKYMTASSMHQILSVLDPNSDTNPLSQEDESESESEESDGPGSDPEEENETVNDRLRTAVREALGNNGYQTDEESVDLDDMTEDDAERLDTALADAFRQFKPNRGKSKKQSKQDETLTHFRVRVMDLLEIYLDSEPAMLSCLEMMLPLLQMLQFAIKDEHQKPLLARTRHCIRKLANLKKFGSVDGITETTLANFLDSLLEKGTKNAMLVQEMSDEIANCCVYVIKCAQNDTLPPKLRRKCERAIGQILEKAIDTYFNQRDCLTPYFLFKSIFQMNWDGCLKFVPRLLNFVFNEEIRPFRRNQALELLQIFYKNRRVHANYREALGEEERRFLDEVRRILGDFCANPQEKAMREKFVCNLFGLLRAIFLHPDRNAEVDWTAIGEKVREFRSHVPLSKDGKSVYSQLCKAMHIPHVVKMSENIVKFSRQELDDERQKPPTVKLGKQRKEAKTRRIEGMSKGIGNLSFATLQPNVDDNAEEDSELGDGVPKVNGVQKEHKRRKSMGDLDKKISKKKAKHNITQT</sequence>
<protein>
    <submittedName>
        <fullName evidence="5">Uncharacterized protein</fullName>
    </submittedName>
</protein>
<dbReference type="GO" id="GO:0043565">
    <property type="term" value="F:sequence-specific DNA binding"/>
    <property type="evidence" value="ECO:0007669"/>
    <property type="project" value="TreeGrafter"/>
</dbReference>
<feature type="region of interest" description="Disordered" evidence="4">
    <location>
        <begin position="1056"/>
        <end position="1078"/>
    </location>
</feature>
<keyword evidence="3" id="KW-0539">Nucleus</keyword>
<comment type="similarity">
    <text evidence="2">Belongs to the MYBBP1A family.</text>
</comment>
<dbReference type="Pfam" id="PF04931">
    <property type="entry name" value="DNA_pol_phi"/>
    <property type="match status" value="1"/>
</dbReference>
<feature type="compositionally biased region" description="Basic residues" evidence="4">
    <location>
        <begin position="1137"/>
        <end position="1149"/>
    </location>
</feature>
<comment type="subcellular location">
    <subcellularLocation>
        <location evidence="1">Nucleus</location>
    </subcellularLocation>
</comment>
<evidence type="ECO:0000256" key="2">
    <source>
        <dbReference type="ARBA" id="ARBA00006809"/>
    </source>
</evidence>
<feature type="compositionally biased region" description="Polar residues" evidence="4">
    <location>
        <begin position="644"/>
        <end position="653"/>
    </location>
</feature>